<feature type="domain" description="Ketopantoate reductase C-terminal" evidence="3">
    <location>
        <begin position="287"/>
        <end position="418"/>
    </location>
</feature>
<proteinExistence type="predicted"/>
<dbReference type="InterPro" id="IPR013752">
    <property type="entry name" value="KPA_reductase"/>
</dbReference>
<gene>
    <name evidence="4" type="ORF">SAMD00023353_2900200</name>
</gene>
<dbReference type="OMA" id="WDYVVVT"/>
<reference evidence="4" key="1">
    <citation type="submission" date="2016-03" db="EMBL/GenBank/DDBJ databases">
        <title>Draft genome sequence of Rosellinia necatrix.</title>
        <authorList>
            <person name="Kanematsu S."/>
        </authorList>
    </citation>
    <scope>NUCLEOTIDE SEQUENCE [LARGE SCALE GENOMIC DNA]</scope>
    <source>
        <strain evidence="4">W97</strain>
    </source>
</reference>
<dbReference type="PANTHER" id="PTHR21708:SF26">
    <property type="entry name" value="2-DEHYDROPANTOATE 2-REDUCTASE"/>
    <property type="match status" value="1"/>
</dbReference>
<dbReference type="InterPro" id="IPR051402">
    <property type="entry name" value="KPR-Related"/>
</dbReference>
<dbReference type="Gene3D" id="1.10.1040.10">
    <property type="entry name" value="N-(1-d-carboxylethyl)-l-norvaline Dehydrogenase, domain 2"/>
    <property type="match status" value="1"/>
</dbReference>
<dbReference type="OrthoDB" id="3609at2759"/>
<organism evidence="4">
    <name type="scientific">Rosellinia necatrix</name>
    <name type="common">White root-rot fungus</name>
    <dbReference type="NCBI Taxonomy" id="77044"/>
    <lineage>
        <taxon>Eukaryota</taxon>
        <taxon>Fungi</taxon>
        <taxon>Dikarya</taxon>
        <taxon>Ascomycota</taxon>
        <taxon>Pezizomycotina</taxon>
        <taxon>Sordariomycetes</taxon>
        <taxon>Xylariomycetidae</taxon>
        <taxon>Xylariales</taxon>
        <taxon>Xylariaceae</taxon>
        <taxon>Rosellinia</taxon>
    </lineage>
</organism>
<dbReference type="InterPro" id="IPR008927">
    <property type="entry name" value="6-PGluconate_DH-like_C_sf"/>
</dbReference>
<feature type="domain" description="Ketopantoate reductase N-terminal" evidence="2">
    <location>
        <begin position="41"/>
        <end position="217"/>
    </location>
</feature>
<feature type="compositionally biased region" description="Acidic residues" evidence="1">
    <location>
        <begin position="123"/>
        <end position="133"/>
    </location>
</feature>
<dbReference type="FunFam" id="1.10.1040.10:FF:000017">
    <property type="entry name" value="2-dehydropantoate 2-reductase"/>
    <property type="match status" value="1"/>
</dbReference>
<protein>
    <submittedName>
        <fullName evidence="4">Putative 2-dehydropantoate 2-reductase</fullName>
    </submittedName>
</protein>
<dbReference type="EMBL" id="DF977474">
    <property type="protein sequence ID" value="GAP88355.1"/>
    <property type="molecule type" value="Genomic_DNA"/>
</dbReference>
<dbReference type="GO" id="GO:0005737">
    <property type="term" value="C:cytoplasm"/>
    <property type="evidence" value="ECO:0007669"/>
    <property type="project" value="TreeGrafter"/>
</dbReference>
<keyword evidence="5" id="KW-1185">Reference proteome</keyword>
<dbReference type="FunFam" id="3.40.50.720:FF:000609">
    <property type="entry name" value="2-dehydropantoate 2-reductase"/>
    <property type="match status" value="1"/>
</dbReference>
<evidence type="ECO:0000313" key="5">
    <source>
        <dbReference type="Proteomes" id="UP000054516"/>
    </source>
</evidence>
<dbReference type="PANTHER" id="PTHR21708">
    <property type="entry name" value="PROBABLE 2-DEHYDROPANTOATE 2-REDUCTASE"/>
    <property type="match status" value="1"/>
</dbReference>
<feature type="compositionally biased region" description="Low complexity" evidence="1">
    <location>
        <begin position="109"/>
        <end position="122"/>
    </location>
</feature>
<dbReference type="Proteomes" id="UP000054516">
    <property type="component" value="Unassembled WGS sequence"/>
</dbReference>
<dbReference type="Pfam" id="PF08546">
    <property type="entry name" value="ApbA_C"/>
    <property type="match status" value="1"/>
</dbReference>
<feature type="region of interest" description="Disordered" evidence="1">
    <location>
        <begin position="109"/>
        <end position="133"/>
    </location>
</feature>
<dbReference type="STRING" id="77044.A0A1W2TJI4"/>
<evidence type="ECO:0000259" key="2">
    <source>
        <dbReference type="Pfam" id="PF02558"/>
    </source>
</evidence>
<accession>A0A1W2TJI4</accession>
<dbReference type="Pfam" id="PF02558">
    <property type="entry name" value="ApbA"/>
    <property type="match status" value="1"/>
</dbReference>
<evidence type="ECO:0000256" key="1">
    <source>
        <dbReference type="SAM" id="MobiDB-lite"/>
    </source>
</evidence>
<feature type="compositionally biased region" description="Low complexity" evidence="1">
    <location>
        <begin position="13"/>
        <end position="34"/>
    </location>
</feature>
<evidence type="ECO:0000313" key="4">
    <source>
        <dbReference type="EMBL" id="GAP88355.1"/>
    </source>
</evidence>
<sequence length="431" mass="45597">MATPDPKHVGGISSSSSSNGSSTSTSTNGSTSTSPTRPVHILFVGAGAVGCFYASRLHHPSHNVYTSLTARSNYAAIASSGVTLQTRSFGDYTFHPHAVFPSVAAAVAGAPPKRNTSSSSSTGDDDENNEEGGWDYVVVTTKALPDRTDDAAMIAPLVTPRRTCVVLIQNGVGVEAPYRARFPANPIVSGVTVVSAEQTSPGVVRQNRWTRISLGPYVRGLQPNTPTSTSTATATANANANANANTDTNTDDDDLAARGQACMERLAGWWTSPGGLRDAEPHTERELQAIRWHKLCINAAFNSTAVLSGGRGNADQLTDAELRRHVAGVMREVWDAAPAVLGGPSFPPEGLGGLATPERILRSTERNPGARPSMLLDWDAGRPMELEVILGNPVRLARAAGVEMPRLQSLYALLRSMQAVREAARPREGKL</sequence>
<dbReference type="AlphaFoldDB" id="A0A1W2TJI4"/>
<dbReference type="InterPro" id="IPR013332">
    <property type="entry name" value="KPR_N"/>
</dbReference>
<dbReference type="SUPFAM" id="SSF48179">
    <property type="entry name" value="6-phosphogluconate dehydrogenase C-terminal domain-like"/>
    <property type="match status" value="1"/>
</dbReference>
<dbReference type="InterPro" id="IPR013328">
    <property type="entry name" value="6PGD_dom2"/>
</dbReference>
<evidence type="ECO:0000259" key="3">
    <source>
        <dbReference type="Pfam" id="PF08546"/>
    </source>
</evidence>
<feature type="region of interest" description="Disordered" evidence="1">
    <location>
        <begin position="1"/>
        <end position="37"/>
    </location>
</feature>
<dbReference type="Gene3D" id="3.40.50.720">
    <property type="entry name" value="NAD(P)-binding Rossmann-like Domain"/>
    <property type="match status" value="1"/>
</dbReference>
<name>A0A1W2TJI4_ROSNE</name>